<dbReference type="EMBL" id="JAPNNL010000082">
    <property type="protein sequence ID" value="MDA0635810.1"/>
    <property type="molecule type" value="Genomic_DNA"/>
</dbReference>
<proteinExistence type="predicted"/>
<protein>
    <submittedName>
        <fullName evidence="1">Uncharacterized protein</fullName>
    </submittedName>
</protein>
<sequence length="102" mass="11185">MKITLDTKFVGSSGMVTLRDAVAQLKAQDLACTVARDKIEPKARMFAECVERGFTPLRSEIMAACYLAERDAAAESFDRGLITEGELEQTRLALARRFLGAA</sequence>
<accession>A0ABT4SFR5</accession>
<reference evidence="1" key="1">
    <citation type="submission" date="2022-11" db="EMBL/GenBank/DDBJ databases">
        <title>Nonomuraea corallina sp. nov., a new species of the genus Nonomuraea isolated from sea side sediment in Thai sea.</title>
        <authorList>
            <person name="Ngamcharungchit C."/>
            <person name="Matsumoto A."/>
            <person name="Suriyachadkun C."/>
            <person name="Panbangred W."/>
            <person name="Inahashi Y."/>
            <person name="Intra B."/>
        </authorList>
    </citation>
    <scope>NUCLEOTIDE SEQUENCE</scope>
    <source>
        <strain evidence="1">MCN248</strain>
    </source>
</reference>
<evidence type="ECO:0000313" key="2">
    <source>
        <dbReference type="Proteomes" id="UP001144036"/>
    </source>
</evidence>
<evidence type="ECO:0000313" key="1">
    <source>
        <dbReference type="EMBL" id="MDA0635810.1"/>
    </source>
</evidence>
<dbReference type="RefSeq" id="WP_270156664.1">
    <property type="nucleotide sequence ID" value="NZ_JAPNNL010000082.1"/>
</dbReference>
<organism evidence="1 2">
    <name type="scientific">Nonomuraea corallina</name>
    <dbReference type="NCBI Taxonomy" id="2989783"/>
    <lineage>
        <taxon>Bacteria</taxon>
        <taxon>Bacillati</taxon>
        <taxon>Actinomycetota</taxon>
        <taxon>Actinomycetes</taxon>
        <taxon>Streptosporangiales</taxon>
        <taxon>Streptosporangiaceae</taxon>
        <taxon>Nonomuraea</taxon>
    </lineage>
</organism>
<name>A0ABT4SFR5_9ACTN</name>
<gene>
    <name evidence="1" type="ORF">OUY22_20510</name>
</gene>
<dbReference type="Proteomes" id="UP001144036">
    <property type="component" value="Unassembled WGS sequence"/>
</dbReference>
<comment type="caution">
    <text evidence="1">The sequence shown here is derived from an EMBL/GenBank/DDBJ whole genome shotgun (WGS) entry which is preliminary data.</text>
</comment>
<keyword evidence="2" id="KW-1185">Reference proteome</keyword>